<evidence type="ECO:0000256" key="3">
    <source>
        <dbReference type="ARBA" id="ARBA00011738"/>
    </source>
</evidence>
<evidence type="ECO:0000256" key="7">
    <source>
        <dbReference type="ARBA" id="ARBA00023244"/>
    </source>
</evidence>
<protein>
    <recommendedName>
        <fullName evidence="4">coproporphyrinogen oxidase</fullName>
        <ecNumber evidence="4">1.3.3.3</ecNumber>
    </recommendedName>
</protein>
<comment type="similarity">
    <text evidence="2">Belongs to the aerobic coproporphyrinogen-III oxidase family.</text>
</comment>
<dbReference type="GO" id="GO:0004109">
    <property type="term" value="F:coproporphyrinogen oxidase activity"/>
    <property type="evidence" value="ECO:0007669"/>
    <property type="project" value="UniProtKB-EC"/>
</dbReference>
<dbReference type="GO" id="GO:0005737">
    <property type="term" value="C:cytoplasm"/>
    <property type="evidence" value="ECO:0007669"/>
    <property type="project" value="TreeGrafter"/>
</dbReference>
<dbReference type="PIRSF" id="PIRSF000166">
    <property type="entry name" value="Coproporphyri_ox"/>
    <property type="match status" value="1"/>
</dbReference>
<evidence type="ECO:0000256" key="6">
    <source>
        <dbReference type="ARBA" id="ARBA00023133"/>
    </source>
</evidence>
<dbReference type="Pfam" id="PF01218">
    <property type="entry name" value="Coprogen_oxidas"/>
    <property type="match status" value="1"/>
</dbReference>
<dbReference type="AlphaFoldDB" id="A0A1I7A576"/>
<dbReference type="NCBIfam" id="NF003727">
    <property type="entry name" value="PRK05330.1"/>
    <property type="match status" value="1"/>
</dbReference>
<evidence type="ECO:0000256" key="2">
    <source>
        <dbReference type="ARBA" id="ARBA00010644"/>
    </source>
</evidence>
<name>A0A1I7A576_9FLAO</name>
<dbReference type="InterPro" id="IPR001260">
    <property type="entry name" value="Coprogen_oxidase_aer"/>
</dbReference>
<dbReference type="Proteomes" id="UP000236454">
    <property type="component" value="Unassembled WGS sequence"/>
</dbReference>
<gene>
    <name evidence="8" type="ORF">SAMN05216474_1902</name>
</gene>
<dbReference type="InterPro" id="IPR036406">
    <property type="entry name" value="Coprogen_oxidase_aer_sf"/>
</dbReference>
<keyword evidence="9" id="KW-1185">Reference proteome</keyword>
<dbReference type="PRINTS" id="PR00073">
    <property type="entry name" value="COPRGNOXDASE"/>
</dbReference>
<dbReference type="Gene3D" id="3.40.1500.10">
    <property type="entry name" value="Coproporphyrinogen III oxidase, aerobic"/>
    <property type="match status" value="1"/>
</dbReference>
<sequence length="306" mass="35537">MKSRELEKSLTKEYIKEQFMLLQDRICSRLEELDGKSKFHQDLWDRAEGGGGRTRIIQDGNVLEKGGVNFSAVHGPVSEMMKKQLKLDGNEFFATGVSIVLHPHSPHVPIMHMNVRYFELDSGVHWFGGGIDMTPHYVIPEQASLFHQGLKDICDKYNPQFYPEYKRWADEYFFIPHRDETRGVGGIFYDHIKINSEGEKQMMLDFAIDLGDAFADLYKAQYALGKDKEVLPEHTLWRNLRRGRYVEFNLVHDRGTAFGLKTGGRIESILMSLPKMAGWEYDFQVKENSKEAQTLSYLKRYVDWIK</sequence>
<keyword evidence="5" id="KW-0560">Oxidoreductase</keyword>
<evidence type="ECO:0000313" key="8">
    <source>
        <dbReference type="EMBL" id="SFT70078.1"/>
    </source>
</evidence>
<accession>A0A1I7A576</accession>
<proteinExistence type="inferred from homology"/>
<evidence type="ECO:0000256" key="4">
    <source>
        <dbReference type="ARBA" id="ARBA00012869"/>
    </source>
</evidence>
<organism evidence="8 9">
    <name type="scientific">Lishizhenia tianjinensis</name>
    <dbReference type="NCBI Taxonomy" id="477690"/>
    <lineage>
        <taxon>Bacteria</taxon>
        <taxon>Pseudomonadati</taxon>
        <taxon>Bacteroidota</taxon>
        <taxon>Flavobacteriia</taxon>
        <taxon>Flavobacteriales</taxon>
        <taxon>Crocinitomicaceae</taxon>
        <taxon>Lishizhenia</taxon>
    </lineage>
</organism>
<comment type="subunit">
    <text evidence="3">Homodimer.</text>
</comment>
<dbReference type="PANTHER" id="PTHR10755">
    <property type="entry name" value="COPROPORPHYRINOGEN III OXIDASE, MITOCHONDRIAL"/>
    <property type="match status" value="1"/>
</dbReference>
<dbReference type="InterPro" id="IPR018375">
    <property type="entry name" value="Coprogen_oxidase_CS"/>
</dbReference>
<keyword evidence="7" id="KW-0627">Porphyrin biosynthesis</keyword>
<evidence type="ECO:0000256" key="1">
    <source>
        <dbReference type="ARBA" id="ARBA00005168"/>
    </source>
</evidence>
<evidence type="ECO:0000313" key="9">
    <source>
        <dbReference type="Proteomes" id="UP000236454"/>
    </source>
</evidence>
<keyword evidence="6" id="KW-0350">Heme biosynthesis</keyword>
<dbReference type="PROSITE" id="PS01021">
    <property type="entry name" value="COPROGEN_OXIDASE"/>
    <property type="match status" value="1"/>
</dbReference>
<reference evidence="8 9" key="1">
    <citation type="submission" date="2016-10" db="EMBL/GenBank/DDBJ databases">
        <authorList>
            <person name="de Groot N.N."/>
        </authorList>
    </citation>
    <scope>NUCLEOTIDE SEQUENCE [LARGE SCALE GENOMIC DNA]</scope>
    <source>
        <strain evidence="8 9">CGMCC 1.7005</strain>
    </source>
</reference>
<comment type="pathway">
    <text evidence="1">Porphyrin-containing compound metabolism; protoporphyrin-IX biosynthesis; protoporphyrinogen-IX from coproporphyrinogen-III (O2 route): step 1/1.</text>
</comment>
<evidence type="ECO:0000256" key="5">
    <source>
        <dbReference type="ARBA" id="ARBA00023002"/>
    </source>
</evidence>
<dbReference type="PANTHER" id="PTHR10755:SF0">
    <property type="entry name" value="OXYGEN-DEPENDENT COPROPORPHYRINOGEN-III OXIDASE, MITOCHONDRIAL"/>
    <property type="match status" value="1"/>
</dbReference>
<dbReference type="SUPFAM" id="SSF102886">
    <property type="entry name" value="Coproporphyrinogen III oxidase"/>
    <property type="match status" value="1"/>
</dbReference>
<dbReference type="EC" id="1.3.3.3" evidence="4"/>
<dbReference type="EMBL" id="FPAS01000002">
    <property type="protein sequence ID" value="SFT70078.1"/>
    <property type="molecule type" value="Genomic_DNA"/>
</dbReference>
<dbReference type="STRING" id="477690.SAMN05216474_1902"/>
<dbReference type="GO" id="GO:0006782">
    <property type="term" value="P:protoporphyrinogen IX biosynthetic process"/>
    <property type="evidence" value="ECO:0007669"/>
    <property type="project" value="TreeGrafter"/>
</dbReference>